<dbReference type="GeneID" id="303487270"/>
<dbReference type="PANTHER" id="PTHR40257">
    <property type="match status" value="1"/>
</dbReference>
<dbReference type="PANTHER" id="PTHR40257:SF1">
    <property type="entry name" value="DUF1330 DOMAIN-CONTAINING PROTEIN"/>
    <property type="match status" value="1"/>
</dbReference>
<dbReference type="InterPro" id="IPR011008">
    <property type="entry name" value="Dimeric_a/b-barrel"/>
</dbReference>
<name>A0ABM6MAC0_9SPHN</name>
<evidence type="ECO:0000313" key="2">
    <source>
        <dbReference type="Proteomes" id="UP000258016"/>
    </source>
</evidence>
<accession>A0ABM6MAC0</accession>
<dbReference type="Proteomes" id="UP000258016">
    <property type="component" value="Chromosome"/>
</dbReference>
<protein>
    <submittedName>
        <fullName evidence="1">DUF1330 domain-containing protein</fullName>
    </submittedName>
</protein>
<organism evidence="1 2">
    <name type="scientific">Blastomonas fulva</name>
    <dbReference type="NCBI Taxonomy" id="1550728"/>
    <lineage>
        <taxon>Bacteria</taxon>
        <taxon>Pseudomonadati</taxon>
        <taxon>Pseudomonadota</taxon>
        <taxon>Alphaproteobacteria</taxon>
        <taxon>Sphingomonadales</taxon>
        <taxon>Sphingomonadaceae</taxon>
        <taxon>Blastomonas</taxon>
    </lineage>
</organism>
<dbReference type="EMBL" id="CP020083">
    <property type="protein sequence ID" value="ASR52928.1"/>
    <property type="molecule type" value="Genomic_DNA"/>
</dbReference>
<gene>
    <name evidence="1" type="ORF">B5J99_16895</name>
</gene>
<reference evidence="1 2" key="1">
    <citation type="submission" date="2017-03" db="EMBL/GenBank/DDBJ databases">
        <title>Complete genome sequence of Blastomonas fulva degrading microcsystin LR.</title>
        <authorList>
            <person name="Lee H.-g."/>
            <person name="Jin L."/>
            <person name="oh H.-M."/>
        </authorList>
    </citation>
    <scope>NUCLEOTIDE SEQUENCE [LARGE SCALE GENOMIC DNA]</scope>
    <source>
        <strain evidence="1 2">T2</strain>
    </source>
</reference>
<dbReference type="RefSeq" id="WP_069050287.1">
    <property type="nucleotide sequence ID" value="NZ_CP020083.1"/>
</dbReference>
<proteinExistence type="predicted"/>
<sequence length="160" mass="17465">MPQPFTVLNEVFPGDPATMAGLMQPGPDGPIFMINLLKFKDKAVYEDGRETDLTGREAYMIYGRAVAQLLPTFGGVAMFAADVTFLSLGQVGELWDEVAIGVYPKRADMVRMSMSEEWREIAVHRSAGLDGQLNIETVLSAEAMAMPWLQPILAQIGAKG</sequence>
<dbReference type="Gene3D" id="3.30.70.100">
    <property type="match status" value="1"/>
</dbReference>
<keyword evidence="2" id="KW-1185">Reference proteome</keyword>
<dbReference type="SUPFAM" id="SSF54909">
    <property type="entry name" value="Dimeric alpha+beta barrel"/>
    <property type="match status" value="1"/>
</dbReference>
<evidence type="ECO:0000313" key="1">
    <source>
        <dbReference type="EMBL" id="ASR52928.1"/>
    </source>
</evidence>